<sequence length="222" mass="24246">MFKVGVNKVIILSIALIMLALLSSLVIAVLGAPAQESHYAFDDCFEPGRVSFQIRTLDSEKINGFLKEIGLPDRVQPALISEISISITRIGVQTKETKVAGQAELEKIREQLLLQPNFIASATLSTPGTSSKLILSLSPGISWEAYSEFSKELQEKYSDNLSEFYLVLYPSYDNQPNFRPNSQTVSVSAKPGQEKEMAGMLTQFKGNGVVTVVDSGLCVVPL</sequence>
<proteinExistence type="predicted"/>
<organism evidence="1 2">
    <name type="scientific">Candidatus Harrisonbacteria bacterium CG10_big_fil_rev_8_21_14_0_10_49_15</name>
    <dbReference type="NCBI Taxonomy" id="1974587"/>
    <lineage>
        <taxon>Bacteria</taxon>
        <taxon>Candidatus Harrisoniibacteriota</taxon>
    </lineage>
</organism>
<name>A0A2H0UM06_9BACT</name>
<accession>A0A2H0UM06</accession>
<evidence type="ECO:0000313" key="2">
    <source>
        <dbReference type="Proteomes" id="UP000229526"/>
    </source>
</evidence>
<dbReference type="AlphaFoldDB" id="A0A2H0UM06"/>
<gene>
    <name evidence="1" type="ORF">COU11_04370</name>
</gene>
<reference evidence="2" key="1">
    <citation type="submission" date="2017-09" db="EMBL/GenBank/DDBJ databases">
        <title>Depth-based differentiation of microbial function through sediment-hosted aquifers and enrichment of novel symbionts in the deep terrestrial subsurface.</title>
        <authorList>
            <person name="Probst A.J."/>
            <person name="Ladd B."/>
            <person name="Jarett J.K."/>
            <person name="Geller-Mcgrath D.E."/>
            <person name="Sieber C.M.K."/>
            <person name="Emerson J.B."/>
            <person name="Anantharaman K."/>
            <person name="Thomas B.C."/>
            <person name="Malmstrom R."/>
            <person name="Stieglmeier M."/>
            <person name="Klingl A."/>
            <person name="Woyke T."/>
            <person name="Ryan C.M."/>
            <person name="Banfield J.F."/>
        </authorList>
    </citation>
    <scope>NUCLEOTIDE SEQUENCE [LARGE SCALE GENOMIC DNA]</scope>
</reference>
<evidence type="ECO:0000313" key="1">
    <source>
        <dbReference type="EMBL" id="PIR86716.1"/>
    </source>
</evidence>
<comment type="caution">
    <text evidence="1">The sequence shown here is derived from an EMBL/GenBank/DDBJ whole genome shotgun (WGS) entry which is preliminary data.</text>
</comment>
<protein>
    <submittedName>
        <fullName evidence="1">Uncharacterized protein</fullName>
    </submittedName>
</protein>
<dbReference type="Proteomes" id="UP000229526">
    <property type="component" value="Unassembled WGS sequence"/>
</dbReference>
<dbReference type="EMBL" id="PFBD01000028">
    <property type="protein sequence ID" value="PIR86716.1"/>
    <property type="molecule type" value="Genomic_DNA"/>
</dbReference>